<dbReference type="AlphaFoldDB" id="A0A9E6ZHR9"/>
<gene>
    <name evidence="2" type="ORF">K1I37_11175</name>
</gene>
<protein>
    <submittedName>
        <fullName evidence="2">Permease prefix domain 1-containing protein</fullName>
    </submittedName>
</protein>
<name>A0A9E6ZHR9_ALIAG</name>
<dbReference type="EMBL" id="CP080467">
    <property type="protein sequence ID" value="UNO47296.1"/>
    <property type="molecule type" value="Genomic_DNA"/>
</dbReference>
<dbReference type="InterPro" id="IPR047928">
    <property type="entry name" value="Perm_prefix_1"/>
</dbReference>
<sequence>MKNFDNYFFSVFKGTYLSKREKQVWQEEMQDHLEESIEQAIKRGLTEEEAHASAFASFGTAREVRRRIIRETYGMSPRWFLTLSLLCLMVFVISLFVQMRMNDVIPSTLKPIPTPRWVVFWSHNLTPFCIVWLIGRMTHEFSMNSVVFAGYPIMAPVRVLGSGVNSTARS</sequence>
<keyword evidence="1" id="KW-1133">Transmembrane helix</keyword>
<organism evidence="2 3">
    <name type="scientific">Alicyclobacillus acidoterrestris (strain ATCC 49025 / DSM 3922 / CIP 106132 / NCIMB 13137 / GD3B)</name>
    <dbReference type="NCBI Taxonomy" id="1356854"/>
    <lineage>
        <taxon>Bacteria</taxon>
        <taxon>Bacillati</taxon>
        <taxon>Bacillota</taxon>
        <taxon>Bacilli</taxon>
        <taxon>Bacillales</taxon>
        <taxon>Alicyclobacillaceae</taxon>
        <taxon>Alicyclobacillus</taxon>
    </lineage>
</organism>
<evidence type="ECO:0000313" key="3">
    <source>
        <dbReference type="Proteomes" id="UP000829401"/>
    </source>
</evidence>
<reference evidence="3" key="1">
    <citation type="journal article" date="2022" name="G3 (Bethesda)">
        <title>Unveiling the complete genome sequence of Alicyclobacillus acidoterrestris DSM 3922T, a taint-producing strain.</title>
        <authorList>
            <person name="Leonardo I.C."/>
            <person name="Barreto Crespo M.T."/>
            <person name="Gaspar F.B."/>
        </authorList>
    </citation>
    <scope>NUCLEOTIDE SEQUENCE [LARGE SCALE GENOMIC DNA]</scope>
    <source>
        <strain evidence="3">DSM 3922</strain>
    </source>
</reference>
<dbReference type="Proteomes" id="UP000829401">
    <property type="component" value="Chromosome"/>
</dbReference>
<keyword evidence="3" id="KW-1185">Reference proteome</keyword>
<evidence type="ECO:0000256" key="1">
    <source>
        <dbReference type="SAM" id="Phobius"/>
    </source>
</evidence>
<feature type="transmembrane region" description="Helical" evidence="1">
    <location>
        <begin position="79"/>
        <end position="97"/>
    </location>
</feature>
<keyword evidence="1" id="KW-0812">Transmembrane</keyword>
<evidence type="ECO:0000313" key="2">
    <source>
        <dbReference type="EMBL" id="UNO47296.1"/>
    </source>
</evidence>
<accession>A0A9E6ZHR9</accession>
<keyword evidence="1" id="KW-0472">Membrane</keyword>
<dbReference type="NCBIfam" id="NF038403">
    <property type="entry name" value="perm_prefix_1"/>
    <property type="match status" value="1"/>
</dbReference>
<dbReference type="KEGG" id="aaco:K1I37_11175"/>
<feature type="transmembrane region" description="Helical" evidence="1">
    <location>
        <begin position="117"/>
        <end position="135"/>
    </location>
</feature>
<proteinExistence type="predicted"/>